<dbReference type="Pfam" id="PF01551">
    <property type="entry name" value="Peptidase_M23"/>
    <property type="match status" value="1"/>
</dbReference>
<evidence type="ECO:0000313" key="4">
    <source>
        <dbReference type="Proteomes" id="UP000248764"/>
    </source>
</evidence>
<dbReference type="CDD" id="cd12797">
    <property type="entry name" value="M23_peptidase"/>
    <property type="match status" value="1"/>
</dbReference>
<dbReference type="Proteomes" id="UP000248764">
    <property type="component" value="Unassembled WGS sequence"/>
</dbReference>
<dbReference type="SUPFAM" id="SSF51261">
    <property type="entry name" value="Duplicated hybrid motif"/>
    <property type="match status" value="1"/>
</dbReference>
<dbReference type="InterPro" id="IPR023346">
    <property type="entry name" value="Lysozyme-like_dom_sf"/>
</dbReference>
<dbReference type="GO" id="GO:0004222">
    <property type="term" value="F:metalloendopeptidase activity"/>
    <property type="evidence" value="ECO:0007669"/>
    <property type="project" value="TreeGrafter"/>
</dbReference>
<comment type="caution">
    <text evidence="3">The sequence shown here is derived from an EMBL/GenBank/DDBJ whole genome shotgun (WGS) entry which is preliminary data.</text>
</comment>
<evidence type="ECO:0000313" key="3">
    <source>
        <dbReference type="EMBL" id="PZF84164.1"/>
    </source>
</evidence>
<feature type="domain" description="M23ase beta-sheet core" evidence="2">
    <location>
        <begin position="23"/>
        <end position="117"/>
    </location>
</feature>
<dbReference type="EMBL" id="POTW01000018">
    <property type="protein sequence ID" value="PZF84164.1"/>
    <property type="molecule type" value="Genomic_DNA"/>
</dbReference>
<dbReference type="Gene3D" id="2.70.70.10">
    <property type="entry name" value="Glucose Permease (Domain IIA)"/>
    <property type="match status" value="1"/>
</dbReference>
<dbReference type="PANTHER" id="PTHR21666">
    <property type="entry name" value="PEPTIDASE-RELATED"/>
    <property type="match status" value="1"/>
</dbReference>
<dbReference type="Gene3D" id="1.10.530.10">
    <property type="match status" value="1"/>
</dbReference>
<evidence type="ECO:0000259" key="2">
    <source>
        <dbReference type="Pfam" id="PF01551"/>
    </source>
</evidence>
<evidence type="ECO:0000256" key="1">
    <source>
        <dbReference type="SAM" id="MobiDB-lite"/>
    </source>
</evidence>
<dbReference type="PANTHER" id="PTHR21666:SF270">
    <property type="entry name" value="MUREIN HYDROLASE ACTIVATOR ENVC"/>
    <property type="match status" value="1"/>
</dbReference>
<gene>
    <name evidence="3" type="ORF">C1I92_09955</name>
</gene>
<dbReference type="InterPro" id="IPR050570">
    <property type="entry name" value="Cell_wall_metabolism_enzyme"/>
</dbReference>
<feature type="region of interest" description="Disordered" evidence="1">
    <location>
        <begin position="130"/>
        <end position="150"/>
    </location>
</feature>
<feature type="region of interest" description="Disordered" evidence="1">
    <location>
        <begin position="171"/>
        <end position="202"/>
    </location>
</feature>
<dbReference type="InterPro" id="IPR016047">
    <property type="entry name" value="M23ase_b-sheet_dom"/>
</dbReference>
<dbReference type="RefSeq" id="WP_111254507.1">
    <property type="nucleotide sequence ID" value="NZ_POTW01000018.1"/>
</dbReference>
<accession>A0A2W2BUV0</accession>
<dbReference type="InterPro" id="IPR011055">
    <property type="entry name" value="Dup_hybrid_motif"/>
</dbReference>
<dbReference type="SUPFAM" id="SSF53955">
    <property type="entry name" value="Lysozyme-like"/>
    <property type="match status" value="1"/>
</dbReference>
<protein>
    <recommendedName>
        <fullName evidence="2">M23ase beta-sheet core domain-containing protein</fullName>
    </recommendedName>
</protein>
<sequence length="380" mass="39512">MYSPVKGARVSSRYLGGFRSTGGHSGIDFAAPAGSKIYAAVGGRVISVGWGGAYGNLTKVQHDDGTVGYYAHQSRFAVKAGQRISAGSLLGFVGNTGNSTGSHLHFEVRRNGKPTDPIPFLNFDGKRTGSLSKEPAKQGGSFATPQGGMLPDIIQMTDPNDTLAMLEAQGMGASPGGKAAGGFSTPALDAAAGRPSEQTDLEQSLGREAGLIQQSQMMKAMQAQQAAYQTSMMQATAQQAPAAISQGSHSSGGGASGDLGKLINAIRAKESGGSYSARNRHSGALGAYQIMPGNIASWSKAALGYSVSQSQFLANPKLQDAIAQHRLGQYFRKYGASGAALAWYAGEGALKYSEGARNRKQGSYPSMNSYVQDILRRAGL</sequence>
<keyword evidence="4" id="KW-1185">Reference proteome</keyword>
<dbReference type="AlphaFoldDB" id="A0A2W2BUV0"/>
<name>A0A2W2BUV0_9ACTN</name>
<organism evidence="3 4">
    <name type="scientific">Jiangella anatolica</name>
    <dbReference type="NCBI Taxonomy" id="2670374"/>
    <lineage>
        <taxon>Bacteria</taxon>
        <taxon>Bacillati</taxon>
        <taxon>Actinomycetota</taxon>
        <taxon>Actinomycetes</taxon>
        <taxon>Jiangellales</taxon>
        <taxon>Jiangellaceae</taxon>
        <taxon>Jiangella</taxon>
    </lineage>
</organism>
<reference evidence="3 4" key="1">
    <citation type="submission" date="2018-01" db="EMBL/GenBank/DDBJ databases">
        <title>Draft genome sequence of Jiangella sp. GTF31.</title>
        <authorList>
            <person name="Sahin N."/>
            <person name="Ay H."/>
            <person name="Saygin H."/>
        </authorList>
    </citation>
    <scope>NUCLEOTIDE SEQUENCE [LARGE SCALE GENOMIC DNA]</scope>
    <source>
        <strain evidence="3 4">GTF31</strain>
    </source>
</reference>
<proteinExistence type="predicted"/>